<organism evidence="3 4">
    <name type="scientific">Denitrobaculum tricleocarpae</name>
    <dbReference type="NCBI Taxonomy" id="2591009"/>
    <lineage>
        <taxon>Bacteria</taxon>
        <taxon>Pseudomonadati</taxon>
        <taxon>Pseudomonadota</taxon>
        <taxon>Alphaproteobacteria</taxon>
        <taxon>Rhodospirillales</taxon>
        <taxon>Rhodospirillaceae</taxon>
        <taxon>Denitrobaculum</taxon>
    </lineage>
</organism>
<keyword evidence="4" id="KW-1185">Reference proteome</keyword>
<dbReference type="Proteomes" id="UP000315252">
    <property type="component" value="Unassembled WGS sequence"/>
</dbReference>
<name>A0A545TFY3_9PROT</name>
<dbReference type="CDD" id="cd00156">
    <property type="entry name" value="REC"/>
    <property type="match status" value="1"/>
</dbReference>
<dbReference type="PROSITE" id="PS50110">
    <property type="entry name" value="RESPONSE_REGULATORY"/>
    <property type="match status" value="1"/>
</dbReference>
<dbReference type="EMBL" id="VHSH01000008">
    <property type="protein sequence ID" value="TQV76144.1"/>
    <property type="molecule type" value="Genomic_DNA"/>
</dbReference>
<keyword evidence="1" id="KW-0597">Phosphoprotein</keyword>
<sequence>MFAHSNPDNSTDGDAAPAKGDLGRRLLVLDGACSFLKLTREVGEALGYQVEVTSSTREFLRIYERFAPSVIVYDFFSQGMDGFELVNWLDARDSSAHVVLTSSKESFFLGAARELASAKVGLDVDVMVEPISKADVSSLLSRRLAAREADPRGC</sequence>
<dbReference type="Gene3D" id="3.40.50.2300">
    <property type="match status" value="1"/>
</dbReference>
<dbReference type="SUPFAM" id="SSF52172">
    <property type="entry name" value="CheY-like"/>
    <property type="match status" value="1"/>
</dbReference>
<reference evidence="3 4" key="1">
    <citation type="submission" date="2019-06" db="EMBL/GenBank/DDBJ databases">
        <title>Whole genome sequence for Rhodospirillaceae sp. R148.</title>
        <authorList>
            <person name="Wang G."/>
        </authorList>
    </citation>
    <scope>NUCLEOTIDE SEQUENCE [LARGE SCALE GENOMIC DNA]</scope>
    <source>
        <strain evidence="3 4">R148</strain>
    </source>
</reference>
<accession>A0A545TFY3</accession>
<feature type="domain" description="Response regulatory" evidence="2">
    <location>
        <begin position="25"/>
        <end position="144"/>
    </location>
</feature>
<dbReference type="OrthoDB" id="7578420at2"/>
<feature type="modified residue" description="4-aspartylphosphate" evidence="1">
    <location>
        <position position="74"/>
    </location>
</feature>
<dbReference type="AlphaFoldDB" id="A0A545TFY3"/>
<dbReference type="Pfam" id="PF00072">
    <property type="entry name" value="Response_reg"/>
    <property type="match status" value="1"/>
</dbReference>
<evidence type="ECO:0000256" key="1">
    <source>
        <dbReference type="PROSITE-ProRule" id="PRU00169"/>
    </source>
</evidence>
<gene>
    <name evidence="3" type="ORF">FKG95_21100</name>
</gene>
<dbReference type="GO" id="GO:0000160">
    <property type="term" value="P:phosphorelay signal transduction system"/>
    <property type="evidence" value="ECO:0007669"/>
    <property type="project" value="InterPro"/>
</dbReference>
<dbReference type="InterPro" id="IPR001789">
    <property type="entry name" value="Sig_transdc_resp-reg_receiver"/>
</dbReference>
<dbReference type="InterPro" id="IPR011006">
    <property type="entry name" value="CheY-like_superfamily"/>
</dbReference>
<comment type="caution">
    <text evidence="3">The sequence shown here is derived from an EMBL/GenBank/DDBJ whole genome shotgun (WGS) entry which is preliminary data.</text>
</comment>
<evidence type="ECO:0000313" key="3">
    <source>
        <dbReference type="EMBL" id="TQV76144.1"/>
    </source>
</evidence>
<evidence type="ECO:0000313" key="4">
    <source>
        <dbReference type="Proteomes" id="UP000315252"/>
    </source>
</evidence>
<dbReference type="RefSeq" id="WP_142898407.1">
    <property type="nucleotide sequence ID" value="NZ_ML660059.1"/>
</dbReference>
<protein>
    <submittedName>
        <fullName evidence="3">Response regulator</fullName>
    </submittedName>
</protein>
<proteinExistence type="predicted"/>
<evidence type="ECO:0000259" key="2">
    <source>
        <dbReference type="PROSITE" id="PS50110"/>
    </source>
</evidence>